<protein>
    <submittedName>
        <fullName evidence="1">Uncharacterized protein</fullName>
    </submittedName>
</protein>
<proteinExistence type="predicted"/>
<dbReference type="EMBL" id="JABELX010000027">
    <property type="protein sequence ID" value="NNH75776.1"/>
    <property type="molecule type" value="Genomic_DNA"/>
</dbReference>
<reference evidence="1 2" key="1">
    <citation type="submission" date="2020-05" db="EMBL/GenBank/DDBJ databases">
        <title>MicrobeNet Type strains.</title>
        <authorList>
            <person name="Nicholson A.C."/>
        </authorList>
    </citation>
    <scope>NUCLEOTIDE SEQUENCE [LARGE SCALE GENOMIC DNA]</scope>
    <source>
        <strain evidence="1 2">JCM 3224</strain>
    </source>
</reference>
<name>A0A849CCX3_9NOCA</name>
<dbReference type="RefSeq" id="WP_067529049.1">
    <property type="nucleotide sequence ID" value="NZ_JABELX010000027.1"/>
</dbReference>
<dbReference type="InterPro" id="IPR055586">
    <property type="entry name" value="DUF7162"/>
</dbReference>
<gene>
    <name evidence="1" type="ORF">HLB23_39005</name>
</gene>
<sequence length="102" mass="10532">MGEILRADLEALRVMAAGVRGEAGTISGIDPVDLVASVGRAMPNSAIGSAAVGVGEPLLSALHGMAERLRGMAEAAENGATTYENADRVFAEQLERYLHGPL</sequence>
<keyword evidence="2" id="KW-1185">Reference proteome</keyword>
<comment type="caution">
    <text evidence="1">The sequence shown here is derived from an EMBL/GenBank/DDBJ whole genome shotgun (WGS) entry which is preliminary data.</text>
</comment>
<evidence type="ECO:0000313" key="2">
    <source>
        <dbReference type="Proteomes" id="UP000586827"/>
    </source>
</evidence>
<organism evidence="1 2">
    <name type="scientific">Nocardia uniformis</name>
    <dbReference type="NCBI Taxonomy" id="53432"/>
    <lineage>
        <taxon>Bacteria</taxon>
        <taxon>Bacillati</taxon>
        <taxon>Actinomycetota</taxon>
        <taxon>Actinomycetes</taxon>
        <taxon>Mycobacteriales</taxon>
        <taxon>Nocardiaceae</taxon>
        <taxon>Nocardia</taxon>
    </lineage>
</organism>
<accession>A0A849CCX3</accession>
<evidence type="ECO:0000313" key="1">
    <source>
        <dbReference type="EMBL" id="NNH75776.1"/>
    </source>
</evidence>
<dbReference type="Proteomes" id="UP000586827">
    <property type="component" value="Unassembled WGS sequence"/>
</dbReference>
<dbReference type="Pfam" id="PF23721">
    <property type="entry name" value="DUF7162"/>
    <property type="match status" value="1"/>
</dbReference>
<dbReference type="AlphaFoldDB" id="A0A849CCX3"/>